<proteinExistence type="inferred from homology"/>
<evidence type="ECO:0000313" key="7">
    <source>
        <dbReference type="Proteomes" id="UP000546252"/>
    </source>
</evidence>
<dbReference type="GO" id="GO:0042398">
    <property type="term" value="P:modified amino acid biosynthetic process"/>
    <property type="evidence" value="ECO:0007669"/>
    <property type="project" value="InterPro"/>
</dbReference>
<dbReference type="GO" id="GO:0004357">
    <property type="term" value="F:glutamate-cysteine ligase activity"/>
    <property type="evidence" value="ECO:0007669"/>
    <property type="project" value="UniProtKB-EC"/>
</dbReference>
<organism evidence="6 7">
    <name type="scientific">Nesterenkonia jeotgali</name>
    <dbReference type="NCBI Taxonomy" id="317018"/>
    <lineage>
        <taxon>Bacteria</taxon>
        <taxon>Bacillati</taxon>
        <taxon>Actinomycetota</taxon>
        <taxon>Actinomycetes</taxon>
        <taxon>Micrococcales</taxon>
        <taxon>Micrococcaceae</taxon>
        <taxon>Nesterenkonia</taxon>
    </lineage>
</organism>
<evidence type="ECO:0000256" key="3">
    <source>
        <dbReference type="ARBA" id="ARBA00022840"/>
    </source>
</evidence>
<dbReference type="AlphaFoldDB" id="A0A839FLH7"/>
<keyword evidence="1 5" id="KW-0436">Ligase</keyword>
<gene>
    <name evidence="6" type="ORF">HNR24_002463</name>
</gene>
<evidence type="ECO:0000313" key="6">
    <source>
        <dbReference type="EMBL" id="MBA8922530.1"/>
    </source>
</evidence>
<dbReference type="NCBIfam" id="TIGR02050">
    <property type="entry name" value="gshA_cyan_rel"/>
    <property type="match status" value="1"/>
</dbReference>
<dbReference type="EMBL" id="JACJIH010000001">
    <property type="protein sequence ID" value="MBA8922530.1"/>
    <property type="molecule type" value="Genomic_DNA"/>
</dbReference>
<comment type="function">
    <text evidence="5">ATP-dependent carboxylate-amine ligase which exhibits weak glutamate--cysteine ligase activity.</text>
</comment>
<dbReference type="PANTHER" id="PTHR36510">
    <property type="entry name" value="GLUTAMATE--CYSTEINE LIGASE 2-RELATED"/>
    <property type="match status" value="1"/>
</dbReference>
<comment type="catalytic activity">
    <reaction evidence="4 5">
        <text>L-cysteine + L-glutamate + ATP = gamma-L-glutamyl-L-cysteine + ADP + phosphate + H(+)</text>
        <dbReference type="Rhea" id="RHEA:13285"/>
        <dbReference type="ChEBI" id="CHEBI:15378"/>
        <dbReference type="ChEBI" id="CHEBI:29985"/>
        <dbReference type="ChEBI" id="CHEBI:30616"/>
        <dbReference type="ChEBI" id="CHEBI:35235"/>
        <dbReference type="ChEBI" id="CHEBI:43474"/>
        <dbReference type="ChEBI" id="CHEBI:58173"/>
        <dbReference type="ChEBI" id="CHEBI:456216"/>
        <dbReference type="EC" id="6.3.2.2"/>
    </reaction>
</comment>
<evidence type="ECO:0000256" key="4">
    <source>
        <dbReference type="ARBA" id="ARBA00048819"/>
    </source>
</evidence>
<dbReference type="Gene3D" id="3.30.590.20">
    <property type="match status" value="1"/>
</dbReference>
<dbReference type="Proteomes" id="UP000546252">
    <property type="component" value="Unassembled WGS sequence"/>
</dbReference>
<dbReference type="InterPro" id="IPR050141">
    <property type="entry name" value="GCL_type2/YbdK_subfam"/>
</dbReference>
<comment type="caution">
    <text evidence="6">The sequence shown here is derived from an EMBL/GenBank/DDBJ whole genome shotgun (WGS) entry which is preliminary data.</text>
</comment>
<evidence type="ECO:0000256" key="1">
    <source>
        <dbReference type="ARBA" id="ARBA00022598"/>
    </source>
</evidence>
<dbReference type="InterPro" id="IPR014746">
    <property type="entry name" value="Gln_synth/guanido_kin_cat_dom"/>
</dbReference>
<protein>
    <recommendedName>
        <fullName evidence="5">Putative glutamate--cysteine ligase 2</fullName>
        <ecNumber evidence="5">6.3.2.2</ecNumber>
    </recommendedName>
    <alternativeName>
        <fullName evidence="5">Gamma-glutamylcysteine synthetase 2</fullName>
        <shortName evidence="5">GCS 2</shortName>
        <shortName evidence="5">Gamma-GCS 2</shortName>
    </alternativeName>
</protein>
<name>A0A839FLH7_9MICC</name>
<dbReference type="Pfam" id="PF04107">
    <property type="entry name" value="GCS2"/>
    <property type="match status" value="1"/>
</dbReference>
<evidence type="ECO:0000256" key="2">
    <source>
        <dbReference type="ARBA" id="ARBA00022741"/>
    </source>
</evidence>
<evidence type="ECO:0000256" key="5">
    <source>
        <dbReference type="HAMAP-Rule" id="MF_01609"/>
    </source>
</evidence>
<dbReference type="InterPro" id="IPR006336">
    <property type="entry name" value="GCS2"/>
</dbReference>
<dbReference type="PANTHER" id="PTHR36510:SF1">
    <property type="entry name" value="GLUTAMATE--CYSTEINE LIGASE 2-RELATED"/>
    <property type="match status" value="1"/>
</dbReference>
<sequence length="411" mass="43469">MSEAPSQCAADVAGAAGTGGRAVGAAMGIEEEFLLIDQEQLLPATPTAGQTRILQAIAPGGGTTSQEWLSCQVEHASAVLDDATAATTALSGFRRELASTAQRLGMLAAPLGAAPNIGAGSAAISEIPRYQQMTELAPAIAAEQYINGMHVHVSIPDPETGIRALNGIRRWLPLLTALGANSPFWRGRDSGFASWRSIHYRRWMINGAPPVFQDFADYQQRIGALVNSDVVADQGGVCWLARLSQNHPTLEVRACDVQLGTLDAVALASFIRALVCAGAEASADPQPAPELLDVAHWQAAKFGLQARLLDPWSGSSVPASRVVRQALSHARPYLVQFGDEELVHAGLERILREGTGASRQRSLAQRSGLTGLLRGSGESIADLDLPRPLELLTSSDPRARLRPVAAAPRIA</sequence>
<reference evidence="6 7" key="1">
    <citation type="submission" date="2020-08" db="EMBL/GenBank/DDBJ databases">
        <title>Sequencing the genomes of 1000 actinobacteria strains.</title>
        <authorList>
            <person name="Klenk H.-P."/>
        </authorList>
    </citation>
    <scope>NUCLEOTIDE SEQUENCE [LARGE SCALE GENOMIC DNA]</scope>
    <source>
        <strain evidence="6 7">DSM 19081</strain>
    </source>
</reference>
<comment type="similarity">
    <text evidence="5">Belongs to the glutamate--cysteine ligase type 2 family. YbdK subfamily.</text>
</comment>
<dbReference type="EC" id="6.3.2.2" evidence="5"/>
<accession>A0A839FLH7</accession>
<dbReference type="InterPro" id="IPR011793">
    <property type="entry name" value="YbdK"/>
</dbReference>
<keyword evidence="2 5" id="KW-0547">Nucleotide-binding</keyword>
<keyword evidence="3 5" id="KW-0067">ATP-binding</keyword>
<dbReference type="SUPFAM" id="SSF55931">
    <property type="entry name" value="Glutamine synthetase/guanido kinase"/>
    <property type="match status" value="1"/>
</dbReference>
<dbReference type="HAMAP" id="MF_01609">
    <property type="entry name" value="Glu_cys_ligase_2"/>
    <property type="match status" value="1"/>
</dbReference>
<dbReference type="GO" id="GO:0005524">
    <property type="term" value="F:ATP binding"/>
    <property type="evidence" value="ECO:0007669"/>
    <property type="project" value="UniProtKB-KW"/>
</dbReference>
<dbReference type="RefSeq" id="WP_232301675.1">
    <property type="nucleotide sequence ID" value="NZ_BAAAKT010000001.1"/>
</dbReference>